<dbReference type="EMBL" id="CAKLBY020000014">
    <property type="protein sequence ID" value="CAK7897326.1"/>
    <property type="molecule type" value="Genomic_DNA"/>
</dbReference>
<organism evidence="3 4">
    <name type="scientific">Peronospora matthiolae</name>
    <dbReference type="NCBI Taxonomy" id="2874970"/>
    <lineage>
        <taxon>Eukaryota</taxon>
        <taxon>Sar</taxon>
        <taxon>Stramenopiles</taxon>
        <taxon>Oomycota</taxon>
        <taxon>Peronosporomycetes</taxon>
        <taxon>Peronosporales</taxon>
        <taxon>Peronosporaceae</taxon>
        <taxon>Peronospora</taxon>
    </lineage>
</organism>
<accession>A0AAV1U0B1</accession>
<feature type="region of interest" description="Disordered" evidence="1">
    <location>
        <begin position="89"/>
        <end position="137"/>
    </location>
</feature>
<name>A0AAV1U0B1_9STRA</name>
<dbReference type="AlphaFoldDB" id="A0AAV1U0B1"/>
<evidence type="ECO:0000256" key="1">
    <source>
        <dbReference type="SAM" id="MobiDB-lite"/>
    </source>
</evidence>
<evidence type="ECO:0000313" key="2">
    <source>
        <dbReference type="EMBL" id="CAK7897326.1"/>
    </source>
</evidence>
<gene>
    <name evidence="3" type="ORF">PM001_LOCUS11893</name>
    <name evidence="2" type="ORF">PM001_LOCUS1416</name>
</gene>
<reference evidence="3" key="1">
    <citation type="submission" date="2024-01" db="EMBL/GenBank/DDBJ databases">
        <authorList>
            <person name="Webb A."/>
        </authorList>
    </citation>
    <scope>NUCLEOTIDE SEQUENCE</scope>
    <source>
        <strain evidence="3">Pm1</strain>
    </source>
</reference>
<comment type="caution">
    <text evidence="3">The sequence shown here is derived from an EMBL/GenBank/DDBJ whole genome shotgun (WGS) entry which is preliminary data.</text>
</comment>
<protein>
    <recommendedName>
        <fullName evidence="5">Retrotransposon gag domain-containing protein</fullName>
    </recommendedName>
</protein>
<evidence type="ECO:0000313" key="3">
    <source>
        <dbReference type="EMBL" id="CAK7926743.1"/>
    </source>
</evidence>
<dbReference type="Proteomes" id="UP001162060">
    <property type="component" value="Unassembled WGS sequence"/>
</dbReference>
<dbReference type="EMBL" id="CAKLBY020000101">
    <property type="protein sequence ID" value="CAK7926743.1"/>
    <property type="molecule type" value="Genomic_DNA"/>
</dbReference>
<evidence type="ECO:0008006" key="5">
    <source>
        <dbReference type="Google" id="ProtNLM"/>
    </source>
</evidence>
<sequence>MFETPRNEFRALSALLRLKQGERDVHAYAQHLRYLASSVTKNPVDEHALINFFIYGPVVGPVKTYMLQEEFHTLEKAIAHAEQEDFSLRLSQANSSNYRPTRRQKNGGDRTMGPLSHRERELSLSESQANGKMLSLS</sequence>
<evidence type="ECO:0000313" key="4">
    <source>
        <dbReference type="Proteomes" id="UP001162060"/>
    </source>
</evidence>
<proteinExistence type="predicted"/>
<feature type="compositionally biased region" description="Polar residues" evidence="1">
    <location>
        <begin position="89"/>
        <end position="99"/>
    </location>
</feature>